<reference evidence="5 6" key="1">
    <citation type="submission" date="2019-07" db="EMBL/GenBank/DDBJ databases">
        <title>Whole genome shotgun sequence of Oceanithermus desulfurans NBRC 100063.</title>
        <authorList>
            <person name="Hosoyama A."/>
            <person name="Uohara A."/>
            <person name="Ohji S."/>
            <person name="Ichikawa N."/>
        </authorList>
    </citation>
    <scope>NUCLEOTIDE SEQUENCE [LARGE SCALE GENOMIC DNA]</scope>
    <source>
        <strain evidence="5 6">NBRC 100063</strain>
    </source>
</reference>
<proteinExistence type="predicted"/>
<dbReference type="InterPro" id="IPR050881">
    <property type="entry name" value="LL-DAP_aminotransferase"/>
</dbReference>
<dbReference type="Proteomes" id="UP000321827">
    <property type="component" value="Unassembled WGS sequence"/>
</dbReference>
<dbReference type="AlphaFoldDB" id="A0A511RHS0"/>
<organism evidence="5 6">
    <name type="scientific">Oceanithermus desulfurans NBRC 100063</name>
    <dbReference type="NCBI Taxonomy" id="1227550"/>
    <lineage>
        <taxon>Bacteria</taxon>
        <taxon>Thermotogati</taxon>
        <taxon>Deinococcota</taxon>
        <taxon>Deinococci</taxon>
        <taxon>Thermales</taxon>
        <taxon>Thermaceae</taxon>
        <taxon>Oceanithermus</taxon>
    </lineage>
</organism>
<evidence type="ECO:0000256" key="3">
    <source>
        <dbReference type="ARBA" id="ARBA00022679"/>
    </source>
</evidence>
<dbReference type="EMBL" id="BJXN01000003">
    <property type="protein sequence ID" value="GEM89204.1"/>
    <property type="molecule type" value="Genomic_DNA"/>
</dbReference>
<dbReference type="GO" id="GO:0030170">
    <property type="term" value="F:pyridoxal phosphate binding"/>
    <property type="evidence" value="ECO:0007669"/>
    <property type="project" value="InterPro"/>
</dbReference>
<sequence length="388" mass="42049">MTPPNRWASERVRAMPESVFLLMDRAKSAARAQGKRVIDLSIGASDLPVPGELIAELESAARDPATWGYCLKSCTHRFLEEATRWYAGRFGLELDPGSQALSLIGSQEGLAHLLLAVADPGQAVLIPEVAYPSYWGAAALAGLEAVPLKLGDDLLPVFEDLEPEVLARARLMVLNYPNNPTAALAGRDFWERALAFAEAHDLLIVHDNPYIDMVYEGEAVSPLTLEGALERTVELFSFSKSFHMGGFRLGFALGNSEAIAALEAAKAPVDFNQYLGIQRMGIAALRLPPDRVLRDVQVFRGRRDALVEAMEGCGVPVSRPKASMYLWLKLPDGMDDVRFALRAVEHAGVALAPGRGFGPGGHGYVRFALVQPPEVLAEAGRRVAALLD</sequence>
<feature type="domain" description="Aminotransferase class I/classII large" evidence="4">
    <location>
        <begin position="36"/>
        <end position="375"/>
    </location>
</feature>
<dbReference type="Pfam" id="PF00155">
    <property type="entry name" value="Aminotran_1_2"/>
    <property type="match status" value="1"/>
</dbReference>
<evidence type="ECO:0000313" key="6">
    <source>
        <dbReference type="Proteomes" id="UP000321827"/>
    </source>
</evidence>
<name>A0A511RHS0_9DEIN</name>
<dbReference type="GO" id="GO:0008483">
    <property type="term" value="F:transaminase activity"/>
    <property type="evidence" value="ECO:0007669"/>
    <property type="project" value="UniProtKB-KW"/>
</dbReference>
<dbReference type="RefSeq" id="WP_246104081.1">
    <property type="nucleotide sequence ID" value="NZ_BJXN01000003.1"/>
</dbReference>
<evidence type="ECO:0000313" key="5">
    <source>
        <dbReference type="EMBL" id="GEM89204.1"/>
    </source>
</evidence>
<comment type="caution">
    <text evidence="5">The sequence shown here is derived from an EMBL/GenBank/DDBJ whole genome shotgun (WGS) entry which is preliminary data.</text>
</comment>
<dbReference type="InterPro" id="IPR015424">
    <property type="entry name" value="PyrdxlP-dep_Trfase"/>
</dbReference>
<evidence type="ECO:0000259" key="4">
    <source>
        <dbReference type="Pfam" id="PF00155"/>
    </source>
</evidence>
<dbReference type="InterPro" id="IPR015422">
    <property type="entry name" value="PyrdxlP-dep_Trfase_small"/>
</dbReference>
<accession>A0A511RHS0</accession>
<protein>
    <submittedName>
        <fullName evidence="5">Aminotransferase</fullName>
    </submittedName>
</protein>
<evidence type="ECO:0000256" key="2">
    <source>
        <dbReference type="ARBA" id="ARBA00022576"/>
    </source>
</evidence>
<dbReference type="PANTHER" id="PTHR42832:SF2">
    <property type="entry name" value="ASPARTATE TRANSAMINASE"/>
    <property type="match status" value="1"/>
</dbReference>
<dbReference type="PANTHER" id="PTHR42832">
    <property type="entry name" value="AMINO ACID AMINOTRANSFERASE"/>
    <property type="match status" value="1"/>
</dbReference>
<dbReference type="Gene3D" id="3.40.640.10">
    <property type="entry name" value="Type I PLP-dependent aspartate aminotransferase-like (Major domain)"/>
    <property type="match status" value="1"/>
</dbReference>
<gene>
    <name evidence="5" type="ORF">ODE01S_06380</name>
</gene>
<evidence type="ECO:0000256" key="1">
    <source>
        <dbReference type="ARBA" id="ARBA00001933"/>
    </source>
</evidence>
<dbReference type="SUPFAM" id="SSF53383">
    <property type="entry name" value="PLP-dependent transferases"/>
    <property type="match status" value="1"/>
</dbReference>
<dbReference type="InterPro" id="IPR004839">
    <property type="entry name" value="Aminotransferase_I/II_large"/>
</dbReference>
<dbReference type="Gene3D" id="3.90.1150.10">
    <property type="entry name" value="Aspartate Aminotransferase, domain 1"/>
    <property type="match status" value="1"/>
</dbReference>
<keyword evidence="3 5" id="KW-0808">Transferase</keyword>
<keyword evidence="2 5" id="KW-0032">Aminotransferase</keyword>
<dbReference type="InterPro" id="IPR015421">
    <property type="entry name" value="PyrdxlP-dep_Trfase_major"/>
</dbReference>
<comment type="cofactor">
    <cofactor evidence="1">
        <name>pyridoxal 5'-phosphate</name>
        <dbReference type="ChEBI" id="CHEBI:597326"/>
    </cofactor>
</comment>
<dbReference type="CDD" id="cd00609">
    <property type="entry name" value="AAT_like"/>
    <property type="match status" value="1"/>
</dbReference>